<dbReference type="EMBL" id="GG704912">
    <property type="protein sequence ID" value="EAS31770.3"/>
    <property type="molecule type" value="Genomic_DNA"/>
</dbReference>
<gene>
    <name evidence="2" type="ORF">CIMG_13128</name>
</gene>
<name>J3K9Y2_COCIM</name>
<proteinExistence type="predicted"/>
<feature type="transmembrane region" description="Helical" evidence="1">
    <location>
        <begin position="58"/>
        <end position="82"/>
    </location>
</feature>
<dbReference type="AlphaFoldDB" id="J3K9Y2"/>
<feature type="transmembrane region" description="Helical" evidence="1">
    <location>
        <begin position="6"/>
        <end position="26"/>
    </location>
</feature>
<reference evidence="3" key="2">
    <citation type="journal article" date="2010" name="Genome Res.">
        <title>Population genomic sequencing of Coccidioides fungi reveals recent hybridization and transposon control.</title>
        <authorList>
            <person name="Neafsey D.E."/>
            <person name="Barker B.M."/>
            <person name="Sharpton T.J."/>
            <person name="Stajich J.E."/>
            <person name="Park D.J."/>
            <person name="Whiston E."/>
            <person name="Hung C.-Y."/>
            <person name="McMahan C."/>
            <person name="White J."/>
            <person name="Sykes S."/>
            <person name="Heiman D."/>
            <person name="Young S."/>
            <person name="Zeng Q."/>
            <person name="Abouelleil A."/>
            <person name="Aftuck L."/>
            <person name="Bessette D."/>
            <person name="Brown A."/>
            <person name="FitzGerald M."/>
            <person name="Lui A."/>
            <person name="Macdonald J.P."/>
            <person name="Priest M."/>
            <person name="Orbach M.J."/>
            <person name="Galgiani J.N."/>
            <person name="Kirkland T.N."/>
            <person name="Cole G.T."/>
            <person name="Birren B.W."/>
            <person name="Henn M.R."/>
            <person name="Taylor J.W."/>
            <person name="Rounsley S.D."/>
        </authorList>
    </citation>
    <scope>GENOME REANNOTATION</scope>
    <source>
        <strain evidence="3">RS</strain>
    </source>
</reference>
<dbReference type="InParanoid" id="J3K9Y2"/>
<feature type="transmembrane region" description="Helical" evidence="1">
    <location>
        <begin position="33"/>
        <end position="52"/>
    </location>
</feature>
<dbReference type="KEGG" id="cim:CIMG_13128"/>
<dbReference type="RefSeq" id="XP_001243353.2">
    <property type="nucleotide sequence ID" value="XM_001243352.2"/>
</dbReference>
<accession>J3K9Y2</accession>
<dbReference type="VEuPathDB" id="FungiDB:CIMG_13128"/>
<reference evidence="3" key="1">
    <citation type="journal article" date="2009" name="Genome Res.">
        <title>Comparative genomic analyses of the human fungal pathogens Coccidioides and their relatives.</title>
        <authorList>
            <person name="Sharpton T.J."/>
            <person name="Stajich J.E."/>
            <person name="Rounsley S.D."/>
            <person name="Gardner M.J."/>
            <person name="Wortman J.R."/>
            <person name="Jordar V.S."/>
            <person name="Maiti R."/>
            <person name="Kodira C.D."/>
            <person name="Neafsey D.E."/>
            <person name="Zeng Q."/>
            <person name="Hung C.-Y."/>
            <person name="McMahan C."/>
            <person name="Muszewska A."/>
            <person name="Grynberg M."/>
            <person name="Mandel M.A."/>
            <person name="Kellner E.M."/>
            <person name="Barker B.M."/>
            <person name="Galgiani J.N."/>
            <person name="Orbach M.J."/>
            <person name="Kirkland T.N."/>
            <person name="Cole G.T."/>
            <person name="Henn M.R."/>
            <person name="Birren B.W."/>
            <person name="Taylor J.W."/>
        </authorList>
    </citation>
    <scope>NUCLEOTIDE SEQUENCE [LARGE SCALE GENOMIC DNA]</scope>
    <source>
        <strain evidence="3">RS</strain>
    </source>
</reference>
<evidence type="ECO:0000256" key="1">
    <source>
        <dbReference type="SAM" id="Phobius"/>
    </source>
</evidence>
<evidence type="ECO:0000313" key="3">
    <source>
        <dbReference type="Proteomes" id="UP000001261"/>
    </source>
</evidence>
<sequence length="107" mass="12125">MIITAFSLLVQASSAALSFFFIVIALAPARNIVVAVFSALTEFINAVVLGFRLSSPNYYQLVLLLVYCKSIWWFSQTFYSILEHKLYLSVKRHDVVSLFKDLCLLPV</sequence>
<keyword evidence="1" id="KW-1133">Transmembrane helix</keyword>
<keyword evidence="3" id="KW-1185">Reference proteome</keyword>
<dbReference type="Proteomes" id="UP000001261">
    <property type="component" value="Unassembled WGS sequence"/>
</dbReference>
<keyword evidence="1" id="KW-0812">Transmembrane</keyword>
<protein>
    <submittedName>
        <fullName evidence="2">Uncharacterized protein</fullName>
    </submittedName>
</protein>
<dbReference type="GeneID" id="24164755"/>
<evidence type="ECO:0000313" key="2">
    <source>
        <dbReference type="EMBL" id="EAS31770.3"/>
    </source>
</evidence>
<keyword evidence="1" id="KW-0472">Membrane</keyword>
<organism evidence="2 3">
    <name type="scientific">Coccidioides immitis (strain RS)</name>
    <name type="common">Valley fever fungus</name>
    <dbReference type="NCBI Taxonomy" id="246410"/>
    <lineage>
        <taxon>Eukaryota</taxon>
        <taxon>Fungi</taxon>
        <taxon>Dikarya</taxon>
        <taxon>Ascomycota</taxon>
        <taxon>Pezizomycotina</taxon>
        <taxon>Eurotiomycetes</taxon>
        <taxon>Eurotiomycetidae</taxon>
        <taxon>Onygenales</taxon>
        <taxon>Onygenaceae</taxon>
        <taxon>Coccidioides</taxon>
    </lineage>
</organism>